<evidence type="ECO:0000259" key="1">
    <source>
        <dbReference type="Pfam" id="PF03807"/>
    </source>
</evidence>
<dbReference type="SUPFAM" id="SSF51735">
    <property type="entry name" value="NAD(P)-binding Rossmann-fold domains"/>
    <property type="match status" value="1"/>
</dbReference>
<dbReference type="Proteomes" id="UP000295507">
    <property type="component" value="Unassembled WGS sequence"/>
</dbReference>
<comment type="caution">
    <text evidence="2">The sequence shown here is derived from an EMBL/GenBank/DDBJ whole genome shotgun (WGS) entry which is preliminary data.</text>
</comment>
<protein>
    <submittedName>
        <fullName evidence="2">Putative dinucleotide-binding enzyme</fullName>
    </submittedName>
</protein>
<proteinExistence type="predicted"/>
<evidence type="ECO:0000313" key="2">
    <source>
        <dbReference type="EMBL" id="TCU38643.1"/>
    </source>
</evidence>
<reference evidence="2 3" key="1">
    <citation type="submission" date="2019-03" db="EMBL/GenBank/DDBJ databases">
        <title>Genomic Encyclopedia of Type Strains, Phase IV (KMG-V): Genome sequencing to study the core and pangenomes of soil and plant-associated prokaryotes.</title>
        <authorList>
            <person name="Whitman W."/>
        </authorList>
    </citation>
    <scope>NUCLEOTIDE SEQUENCE [LARGE SCALE GENOMIC DNA]</scope>
    <source>
        <strain evidence="2 3">IE4868</strain>
    </source>
</reference>
<organism evidence="2 3">
    <name type="scientific">Rhizobium azibense</name>
    <dbReference type="NCBI Taxonomy" id="1136135"/>
    <lineage>
        <taxon>Bacteria</taxon>
        <taxon>Pseudomonadati</taxon>
        <taxon>Pseudomonadota</taxon>
        <taxon>Alphaproteobacteria</taxon>
        <taxon>Hyphomicrobiales</taxon>
        <taxon>Rhizobiaceae</taxon>
        <taxon>Rhizobium/Agrobacterium group</taxon>
        <taxon>Rhizobium</taxon>
    </lineage>
</organism>
<name>A0A4R3RRJ6_9HYPH</name>
<evidence type="ECO:0000313" key="3">
    <source>
        <dbReference type="Proteomes" id="UP000295507"/>
    </source>
</evidence>
<dbReference type="Pfam" id="PF03807">
    <property type="entry name" value="F420_oxidored"/>
    <property type="match status" value="1"/>
</dbReference>
<dbReference type="Gene3D" id="3.40.50.720">
    <property type="entry name" value="NAD(P)-binding Rossmann-like Domain"/>
    <property type="match status" value="1"/>
</dbReference>
<dbReference type="AlphaFoldDB" id="A0A4R3RRJ6"/>
<dbReference type="InterPro" id="IPR036291">
    <property type="entry name" value="NAD(P)-bd_dom_sf"/>
</dbReference>
<gene>
    <name evidence="2" type="ORF">EV129_104247</name>
</gene>
<dbReference type="EMBL" id="SMBK01000004">
    <property type="protein sequence ID" value="TCU38643.1"/>
    <property type="molecule type" value="Genomic_DNA"/>
</dbReference>
<accession>A0A4R3RRJ6</accession>
<sequence length="257" mass="27406">MKVGIIGSGEIGGSLARRLSKLGHQVSIANSRGPDSLADLAAETGAKAVTIHEAARSGEVVFVAIPAFRIADLPKDLFDGVDADVAVVETGNYYPQERDGRIDPIEEGAAESRWVRSRLMREPRGSVFGMADRDLLEVLDAPEIAVLANGAEIEARHAERLRAHLGIPAVEAAEVEVRRAVGKTPGLDRIEVVDQEEEDVAIGGVERRGVLGDIDARIVDPGRPVEHPRHFPTGVTRAVAGDALNRGDQFVVEDAGP</sequence>
<dbReference type="InterPro" id="IPR028939">
    <property type="entry name" value="P5C_Rdtase_cat_N"/>
</dbReference>
<feature type="domain" description="Pyrroline-5-carboxylate reductase catalytic N-terminal" evidence="1">
    <location>
        <begin position="2"/>
        <end position="92"/>
    </location>
</feature>